<dbReference type="SUPFAM" id="SSF47781">
    <property type="entry name" value="RuvA domain 2-like"/>
    <property type="match status" value="1"/>
</dbReference>
<feature type="domain" description="Helix-hairpin-helix DNA-binding motif class 1" evidence="2">
    <location>
        <begin position="170"/>
        <end position="189"/>
    </location>
</feature>
<dbReference type="PANTHER" id="PTHR21180:SF32">
    <property type="entry name" value="ENDONUCLEASE_EXONUCLEASE_PHOSPHATASE FAMILY DOMAIN-CONTAINING PROTEIN 1"/>
    <property type="match status" value="1"/>
</dbReference>
<sequence>MKGAKKLQVWFEENKKRIIVITGGIVGVFIIIMMIWKTTKQNSLITEATMMSETAITTASEQDTLKSDSQEKWFVDIKGAIKFPGMYPVETDMRIFDVIELAGGLLEEADRNQVNLAEHVGDQMVIYIPKVGENLAEVMLPTDTSTSYYDSGHAQTENETLVNLNTATVQELQTLSGIGEKKAEAIITYREVNGSFQTIDDLKKVKGIGEKTFDSLKESITIN</sequence>
<evidence type="ECO:0000313" key="4">
    <source>
        <dbReference type="Proteomes" id="UP000018126"/>
    </source>
</evidence>
<organism evidence="3 4">
    <name type="scientific">Vagococcus lutrae LBD1</name>
    <dbReference type="NCBI Taxonomy" id="1408226"/>
    <lineage>
        <taxon>Bacteria</taxon>
        <taxon>Bacillati</taxon>
        <taxon>Bacillota</taxon>
        <taxon>Bacilli</taxon>
        <taxon>Lactobacillales</taxon>
        <taxon>Enterococcaceae</taxon>
        <taxon>Vagococcus</taxon>
    </lineage>
</organism>
<dbReference type="SMART" id="SM00278">
    <property type="entry name" value="HhH1"/>
    <property type="match status" value="2"/>
</dbReference>
<dbReference type="Pfam" id="PF12836">
    <property type="entry name" value="HHH_3"/>
    <property type="match status" value="1"/>
</dbReference>
<dbReference type="InterPro" id="IPR019554">
    <property type="entry name" value="Soluble_ligand-bd"/>
</dbReference>
<comment type="caution">
    <text evidence="3">The sequence shown here is derived from an EMBL/GenBank/DDBJ whole genome shotgun (WGS) entry which is preliminary data.</text>
</comment>
<dbReference type="Proteomes" id="UP000018126">
    <property type="component" value="Unassembled WGS sequence"/>
</dbReference>
<dbReference type="GO" id="GO:0015628">
    <property type="term" value="P:protein secretion by the type II secretion system"/>
    <property type="evidence" value="ECO:0007669"/>
    <property type="project" value="TreeGrafter"/>
</dbReference>
<dbReference type="NCBIfam" id="TIGR00426">
    <property type="entry name" value="competence protein ComEA helix-hairpin-helix repeat region"/>
    <property type="match status" value="1"/>
</dbReference>
<evidence type="ECO:0000259" key="2">
    <source>
        <dbReference type="SMART" id="SM00278"/>
    </source>
</evidence>
<dbReference type="PANTHER" id="PTHR21180">
    <property type="entry name" value="ENDONUCLEASE/EXONUCLEASE/PHOSPHATASE FAMILY DOMAIN-CONTAINING PROTEIN 1"/>
    <property type="match status" value="1"/>
</dbReference>
<dbReference type="InterPro" id="IPR003583">
    <property type="entry name" value="Hlx-hairpin-Hlx_DNA-bd_motif"/>
</dbReference>
<proteinExistence type="predicted"/>
<feature type="transmembrane region" description="Helical" evidence="1">
    <location>
        <begin position="18"/>
        <end position="36"/>
    </location>
</feature>
<dbReference type="EMBL" id="AYSH01000017">
    <property type="protein sequence ID" value="EST89578.1"/>
    <property type="molecule type" value="Genomic_DNA"/>
</dbReference>
<protein>
    <recommendedName>
        <fullName evidence="2">Helix-hairpin-helix DNA-binding motif class 1 domain-containing protein</fullName>
    </recommendedName>
</protein>
<keyword evidence="1" id="KW-1133">Transmembrane helix</keyword>
<reference evidence="3 4" key="1">
    <citation type="journal article" date="2013" name="Genome Announc.">
        <title>High-Quality Draft Genome Sequence of Vagococcus lutrae Strain LBD1, Isolated from the Largemouth Bass Micropterus salmoides.</title>
        <authorList>
            <person name="Lebreton F."/>
            <person name="Valentino M.D."/>
            <person name="Duncan L.B."/>
            <person name="Zeng Q."/>
            <person name="Manson McGuire A."/>
            <person name="Earl A.M."/>
            <person name="Gilmore M.S."/>
        </authorList>
    </citation>
    <scope>NUCLEOTIDE SEQUENCE [LARGE SCALE GENOMIC DNA]</scope>
    <source>
        <strain evidence="3 4">LBD1</strain>
    </source>
</reference>
<feature type="domain" description="Helix-hairpin-helix DNA-binding motif class 1" evidence="2">
    <location>
        <begin position="200"/>
        <end position="219"/>
    </location>
</feature>
<dbReference type="PATRIC" id="fig|1408226.3.peg.1305"/>
<dbReference type="RefSeq" id="WP_023606660.1">
    <property type="nucleotide sequence ID" value="NZ_AYSH01000017.1"/>
</dbReference>
<dbReference type="eggNOG" id="COG1555">
    <property type="taxonomic scope" value="Bacteria"/>
</dbReference>
<dbReference type="InterPro" id="IPR051675">
    <property type="entry name" value="Endo/Exo/Phosphatase_dom_1"/>
</dbReference>
<dbReference type="Gene3D" id="1.10.150.310">
    <property type="entry name" value="Tex RuvX-like domain-like"/>
    <property type="match status" value="1"/>
</dbReference>
<keyword evidence="4" id="KW-1185">Reference proteome</keyword>
<accession>V6QAL4</accession>
<dbReference type="InterPro" id="IPR004509">
    <property type="entry name" value="Competence_ComEA_HhH"/>
</dbReference>
<dbReference type="Gene3D" id="3.10.560.10">
    <property type="entry name" value="Outer membrane lipoprotein wza domain like"/>
    <property type="match status" value="1"/>
</dbReference>
<dbReference type="AlphaFoldDB" id="V6QAL4"/>
<dbReference type="GO" id="GO:0015627">
    <property type="term" value="C:type II protein secretion system complex"/>
    <property type="evidence" value="ECO:0007669"/>
    <property type="project" value="TreeGrafter"/>
</dbReference>
<gene>
    <name evidence="3" type="ORF">T233_01333</name>
</gene>
<dbReference type="STRING" id="1408226.T233_01333"/>
<dbReference type="GO" id="GO:0003677">
    <property type="term" value="F:DNA binding"/>
    <property type="evidence" value="ECO:0007669"/>
    <property type="project" value="InterPro"/>
</dbReference>
<dbReference type="Pfam" id="PF10531">
    <property type="entry name" value="SLBB"/>
    <property type="match status" value="1"/>
</dbReference>
<evidence type="ECO:0000313" key="3">
    <source>
        <dbReference type="EMBL" id="EST89578.1"/>
    </source>
</evidence>
<keyword evidence="1" id="KW-0472">Membrane</keyword>
<dbReference type="GO" id="GO:0006281">
    <property type="term" value="P:DNA repair"/>
    <property type="evidence" value="ECO:0007669"/>
    <property type="project" value="InterPro"/>
</dbReference>
<dbReference type="InterPro" id="IPR010994">
    <property type="entry name" value="RuvA_2-like"/>
</dbReference>
<name>V6QAL4_9ENTE</name>
<keyword evidence="1" id="KW-0812">Transmembrane</keyword>
<evidence type="ECO:0000256" key="1">
    <source>
        <dbReference type="SAM" id="Phobius"/>
    </source>
</evidence>